<accession>A0ACC0H6N4</accession>
<evidence type="ECO:0000313" key="1">
    <source>
        <dbReference type="EMBL" id="KAI8007511.1"/>
    </source>
</evidence>
<organism evidence="1 2">
    <name type="scientific">Camellia lanceoleosa</name>
    <dbReference type="NCBI Taxonomy" id="1840588"/>
    <lineage>
        <taxon>Eukaryota</taxon>
        <taxon>Viridiplantae</taxon>
        <taxon>Streptophyta</taxon>
        <taxon>Embryophyta</taxon>
        <taxon>Tracheophyta</taxon>
        <taxon>Spermatophyta</taxon>
        <taxon>Magnoliopsida</taxon>
        <taxon>eudicotyledons</taxon>
        <taxon>Gunneridae</taxon>
        <taxon>Pentapetalae</taxon>
        <taxon>asterids</taxon>
        <taxon>Ericales</taxon>
        <taxon>Theaceae</taxon>
        <taxon>Camellia</taxon>
    </lineage>
</organism>
<evidence type="ECO:0000313" key="2">
    <source>
        <dbReference type="Proteomes" id="UP001060215"/>
    </source>
</evidence>
<reference evidence="1 2" key="1">
    <citation type="journal article" date="2022" name="Plant J.">
        <title>Chromosome-level genome of Camellia lanceoleosa provides a valuable resource for understanding genome evolution and self-incompatibility.</title>
        <authorList>
            <person name="Gong W."/>
            <person name="Xiao S."/>
            <person name="Wang L."/>
            <person name="Liao Z."/>
            <person name="Chang Y."/>
            <person name="Mo W."/>
            <person name="Hu G."/>
            <person name="Li W."/>
            <person name="Zhao G."/>
            <person name="Zhu H."/>
            <person name="Hu X."/>
            <person name="Ji K."/>
            <person name="Xiang X."/>
            <person name="Song Q."/>
            <person name="Yuan D."/>
            <person name="Jin S."/>
            <person name="Zhang L."/>
        </authorList>
    </citation>
    <scope>NUCLEOTIDE SEQUENCE [LARGE SCALE GENOMIC DNA]</scope>
    <source>
        <strain evidence="1">SQ_2022a</strain>
    </source>
</reference>
<dbReference type="Proteomes" id="UP001060215">
    <property type="component" value="Chromosome 7"/>
</dbReference>
<comment type="caution">
    <text evidence="1">The sequence shown here is derived from an EMBL/GenBank/DDBJ whole genome shotgun (WGS) entry which is preliminary data.</text>
</comment>
<dbReference type="EMBL" id="CM045764">
    <property type="protein sequence ID" value="KAI8007511.1"/>
    <property type="molecule type" value="Genomic_DNA"/>
</dbReference>
<protein>
    <submittedName>
        <fullName evidence="1">FBD-associated F-box protein</fullName>
    </submittedName>
</protein>
<gene>
    <name evidence="1" type="ORF">LOK49_LG07G03331</name>
</gene>
<keyword evidence="2" id="KW-1185">Reference proteome</keyword>
<name>A0ACC0H6N4_9ERIC</name>
<sequence length="203" mass="23190">MDDPDESDDQGCKLMIDAPQLKDLYLADYVSEDFLLRNLPSLSEVSFFVGSTCLRRRSFTDDGLRMHKLLNGIPNVKFLDAYFTFGADFDTSWNLKLLADFLRCSPYLEVLILTGSRFSDTAKCWNPLQEIPSCLLLCLKKIQIKEFSGKDYELDVIEYLLSNAKVLKKMTINCQYTNDCFCGELAAFPRGSKTCQLFSFIEV</sequence>
<proteinExistence type="predicted"/>